<feature type="transmembrane region" description="Helical" evidence="5">
    <location>
        <begin position="145"/>
        <end position="165"/>
    </location>
</feature>
<sequence length="168" mass="17598">MSLTGPISKLQTLGAGFLALGLAGTVGGALGFQHLGGYIPCMLCLEQRTPYYIGIPIALLALASIALKMPAIVTRSLLLAVALLMTWSIYLSGFHSGVEWGWWPGPADCGMVAAPQLGGSLLDQLNMAIPPSCTDAAGRFLGLSFAGWNFVASVIFALVAWICALRED</sequence>
<comment type="subcellular location">
    <subcellularLocation>
        <location evidence="1">Membrane</location>
        <topology evidence="1">Multi-pass membrane protein</topology>
    </subcellularLocation>
</comment>
<proteinExistence type="predicted"/>
<dbReference type="InterPro" id="IPR023380">
    <property type="entry name" value="DsbB-like_sf"/>
</dbReference>
<dbReference type="PIRSF" id="PIRSF033913">
    <property type="entry name" value="S-S_format_DsbB"/>
    <property type="match status" value="1"/>
</dbReference>
<dbReference type="GO" id="GO:0006457">
    <property type="term" value="P:protein folding"/>
    <property type="evidence" value="ECO:0007669"/>
    <property type="project" value="InterPro"/>
</dbReference>
<dbReference type="RefSeq" id="WP_091523046.1">
    <property type="nucleotide sequence ID" value="NZ_FORF01000014.1"/>
</dbReference>
<dbReference type="Pfam" id="PF02600">
    <property type="entry name" value="DsbB"/>
    <property type="match status" value="1"/>
</dbReference>
<feature type="transmembrane region" description="Helical" evidence="5">
    <location>
        <begin position="12"/>
        <end position="31"/>
    </location>
</feature>
<dbReference type="GO" id="GO:0016020">
    <property type="term" value="C:membrane"/>
    <property type="evidence" value="ECO:0007669"/>
    <property type="project" value="UniProtKB-SubCell"/>
</dbReference>
<accession>A0A1I3QC95</accession>
<dbReference type="AlphaFoldDB" id="A0A1I3QC95"/>
<evidence type="ECO:0000256" key="4">
    <source>
        <dbReference type="ARBA" id="ARBA00023136"/>
    </source>
</evidence>
<organism evidence="6 7">
    <name type="scientific">Aquamicrobium aerolatum DSM 21857</name>
    <dbReference type="NCBI Taxonomy" id="1121003"/>
    <lineage>
        <taxon>Bacteria</taxon>
        <taxon>Pseudomonadati</taxon>
        <taxon>Pseudomonadota</taxon>
        <taxon>Alphaproteobacteria</taxon>
        <taxon>Hyphomicrobiales</taxon>
        <taxon>Phyllobacteriaceae</taxon>
        <taxon>Aerobium</taxon>
    </lineage>
</organism>
<feature type="transmembrane region" description="Helical" evidence="5">
    <location>
        <begin position="76"/>
        <end position="94"/>
    </location>
</feature>
<evidence type="ECO:0000256" key="5">
    <source>
        <dbReference type="SAM" id="Phobius"/>
    </source>
</evidence>
<dbReference type="EMBL" id="FORF01000014">
    <property type="protein sequence ID" value="SFJ31189.1"/>
    <property type="molecule type" value="Genomic_DNA"/>
</dbReference>
<evidence type="ECO:0000313" key="7">
    <source>
        <dbReference type="Proteomes" id="UP000242763"/>
    </source>
</evidence>
<name>A0A1I3QC95_9HYPH</name>
<dbReference type="OrthoDB" id="9808637at2"/>
<keyword evidence="7" id="KW-1185">Reference proteome</keyword>
<dbReference type="InterPro" id="IPR024199">
    <property type="entry name" value="Uncharacterised_DsbB"/>
</dbReference>
<evidence type="ECO:0000313" key="6">
    <source>
        <dbReference type="EMBL" id="SFJ31189.1"/>
    </source>
</evidence>
<reference evidence="7" key="1">
    <citation type="submission" date="2016-10" db="EMBL/GenBank/DDBJ databases">
        <authorList>
            <person name="Varghese N."/>
            <person name="Submissions S."/>
        </authorList>
    </citation>
    <scope>NUCLEOTIDE SEQUENCE [LARGE SCALE GENOMIC DNA]</scope>
    <source>
        <strain evidence="7">DSM 21857</strain>
    </source>
</reference>
<protein>
    <submittedName>
        <fullName evidence="6">Disulfide bond formation protein DsbB</fullName>
    </submittedName>
</protein>
<dbReference type="SUPFAM" id="SSF158442">
    <property type="entry name" value="DsbB-like"/>
    <property type="match status" value="1"/>
</dbReference>
<keyword evidence="3 5" id="KW-1133">Transmembrane helix</keyword>
<evidence type="ECO:0000256" key="3">
    <source>
        <dbReference type="ARBA" id="ARBA00022989"/>
    </source>
</evidence>
<dbReference type="InterPro" id="IPR003752">
    <property type="entry name" value="DiS_bond_form_DsbB/BdbC"/>
</dbReference>
<evidence type="ECO:0000256" key="2">
    <source>
        <dbReference type="ARBA" id="ARBA00022692"/>
    </source>
</evidence>
<keyword evidence="4 5" id="KW-0472">Membrane</keyword>
<feature type="transmembrane region" description="Helical" evidence="5">
    <location>
        <begin position="51"/>
        <end position="69"/>
    </location>
</feature>
<keyword evidence="2 5" id="KW-0812">Transmembrane</keyword>
<dbReference type="Gene3D" id="1.20.1550.10">
    <property type="entry name" value="DsbB-like"/>
    <property type="match status" value="1"/>
</dbReference>
<dbReference type="Proteomes" id="UP000242763">
    <property type="component" value="Unassembled WGS sequence"/>
</dbReference>
<gene>
    <name evidence="6" type="ORF">SAMN03080618_02617</name>
</gene>
<evidence type="ECO:0000256" key="1">
    <source>
        <dbReference type="ARBA" id="ARBA00004141"/>
    </source>
</evidence>
<dbReference type="STRING" id="1121003.SAMN03080618_02617"/>
<dbReference type="GO" id="GO:0015035">
    <property type="term" value="F:protein-disulfide reductase activity"/>
    <property type="evidence" value="ECO:0007669"/>
    <property type="project" value="InterPro"/>
</dbReference>